<dbReference type="Pfam" id="PF01284">
    <property type="entry name" value="MARVEL"/>
    <property type="match status" value="1"/>
</dbReference>
<organism evidence="7 8">
    <name type="scientific">Artemia franciscana</name>
    <name type="common">Brine shrimp</name>
    <name type="synonym">Artemia sanfranciscana</name>
    <dbReference type="NCBI Taxonomy" id="6661"/>
    <lineage>
        <taxon>Eukaryota</taxon>
        <taxon>Metazoa</taxon>
        <taxon>Ecdysozoa</taxon>
        <taxon>Arthropoda</taxon>
        <taxon>Crustacea</taxon>
        <taxon>Branchiopoda</taxon>
        <taxon>Anostraca</taxon>
        <taxon>Artemiidae</taxon>
        <taxon>Artemia</taxon>
    </lineage>
</organism>
<evidence type="ECO:0000256" key="4">
    <source>
        <dbReference type="ARBA" id="ARBA00023136"/>
    </source>
</evidence>
<evidence type="ECO:0000256" key="2">
    <source>
        <dbReference type="ARBA" id="ARBA00022692"/>
    </source>
</evidence>
<evidence type="ECO:0000313" key="8">
    <source>
        <dbReference type="Proteomes" id="UP001187531"/>
    </source>
</evidence>
<comment type="subcellular location">
    <subcellularLocation>
        <location evidence="1">Membrane</location>
        <topology evidence="1">Multi-pass membrane protein</topology>
    </subcellularLocation>
</comment>
<feature type="domain" description="MARVEL" evidence="6">
    <location>
        <begin position="21"/>
        <end position="122"/>
    </location>
</feature>
<dbReference type="InterPro" id="IPR008253">
    <property type="entry name" value="Marvel"/>
</dbReference>
<proteinExistence type="predicted"/>
<protein>
    <recommendedName>
        <fullName evidence="6">MARVEL domain-containing protein</fullName>
    </recommendedName>
</protein>
<reference evidence="7" key="1">
    <citation type="submission" date="2023-07" db="EMBL/GenBank/DDBJ databases">
        <title>Chromosome-level genome assembly of Artemia franciscana.</title>
        <authorList>
            <person name="Jo E."/>
        </authorList>
    </citation>
    <scope>NUCLEOTIDE SEQUENCE</scope>
    <source>
        <tissue evidence="7">Whole body</tissue>
    </source>
</reference>
<evidence type="ECO:0000256" key="5">
    <source>
        <dbReference type="SAM" id="Phobius"/>
    </source>
</evidence>
<keyword evidence="4 5" id="KW-0472">Membrane</keyword>
<dbReference type="Proteomes" id="UP001187531">
    <property type="component" value="Unassembled WGS sequence"/>
</dbReference>
<sequence>MSTNEMSITGTSMRTSNIAYFKTIPGILKVLQMVISIIIVGVTGFAMQIILGDYPKWVYTLLYLLLIATTALVATFCLLLSYLASKATGTITAKTIFEVLHQFSIALLYTTCGLALLVFLTIELTESDRDHWEFKILIAAAIMK</sequence>
<keyword evidence="2 5" id="KW-0812">Transmembrane</keyword>
<feature type="transmembrane region" description="Helical" evidence="5">
    <location>
        <begin position="103"/>
        <end position="122"/>
    </location>
</feature>
<dbReference type="GO" id="GO:0016020">
    <property type="term" value="C:membrane"/>
    <property type="evidence" value="ECO:0007669"/>
    <property type="project" value="UniProtKB-SubCell"/>
</dbReference>
<evidence type="ECO:0000256" key="1">
    <source>
        <dbReference type="ARBA" id="ARBA00004141"/>
    </source>
</evidence>
<name>A0AA88LFR1_ARTSF</name>
<keyword evidence="8" id="KW-1185">Reference proteome</keyword>
<feature type="transmembrane region" description="Helical" evidence="5">
    <location>
        <begin position="57"/>
        <end position="83"/>
    </location>
</feature>
<gene>
    <name evidence="7" type="ORF">QYM36_003110</name>
</gene>
<accession>A0AA88LFR1</accession>
<dbReference type="EMBL" id="JAVRJZ010000005">
    <property type="protein sequence ID" value="KAK2722801.1"/>
    <property type="molecule type" value="Genomic_DNA"/>
</dbReference>
<feature type="transmembrane region" description="Helical" evidence="5">
    <location>
        <begin position="30"/>
        <end position="51"/>
    </location>
</feature>
<comment type="caution">
    <text evidence="7">The sequence shown here is derived from an EMBL/GenBank/DDBJ whole genome shotgun (WGS) entry which is preliminary data.</text>
</comment>
<dbReference type="AlphaFoldDB" id="A0AA88LFR1"/>
<evidence type="ECO:0000256" key="3">
    <source>
        <dbReference type="ARBA" id="ARBA00022989"/>
    </source>
</evidence>
<evidence type="ECO:0000313" key="7">
    <source>
        <dbReference type="EMBL" id="KAK2722801.1"/>
    </source>
</evidence>
<evidence type="ECO:0000259" key="6">
    <source>
        <dbReference type="Pfam" id="PF01284"/>
    </source>
</evidence>
<keyword evidence="3 5" id="KW-1133">Transmembrane helix</keyword>